<organism evidence="2 3">
    <name type="scientific">Parascaris univalens</name>
    <name type="common">Nematode worm</name>
    <dbReference type="NCBI Taxonomy" id="6257"/>
    <lineage>
        <taxon>Eukaryota</taxon>
        <taxon>Metazoa</taxon>
        <taxon>Ecdysozoa</taxon>
        <taxon>Nematoda</taxon>
        <taxon>Chromadorea</taxon>
        <taxon>Rhabditida</taxon>
        <taxon>Spirurina</taxon>
        <taxon>Ascaridomorpha</taxon>
        <taxon>Ascaridoidea</taxon>
        <taxon>Ascarididae</taxon>
        <taxon>Parascaris</taxon>
    </lineage>
</organism>
<evidence type="ECO:0000256" key="1">
    <source>
        <dbReference type="SAM" id="Coils"/>
    </source>
</evidence>
<dbReference type="Proteomes" id="UP000887569">
    <property type="component" value="Unplaced"/>
</dbReference>
<dbReference type="WBParaSite" id="PgR123_g010_t04">
    <property type="protein sequence ID" value="PgR123_g010_t04"/>
    <property type="gene ID" value="PgR123_g010"/>
</dbReference>
<feature type="coiled-coil region" evidence="1">
    <location>
        <begin position="85"/>
        <end position="112"/>
    </location>
</feature>
<reference evidence="3" key="1">
    <citation type="submission" date="2022-11" db="UniProtKB">
        <authorList>
            <consortium name="WormBaseParasite"/>
        </authorList>
    </citation>
    <scope>IDENTIFICATION</scope>
</reference>
<accession>A0A915CBY0</accession>
<keyword evidence="2" id="KW-1185">Reference proteome</keyword>
<sequence length="229" mass="26213">TLVKEKIVKSRGFRGSLMCVIGAMEREPSPEGTSMSNISLKAIENCLQQCVPIDEHLKRPMDTLLDLDVAYRMCMEQLIASERMLRRKNLSIDEMNKLLDRAERELVLAQEIAYWKRNALLSTDKHLCTITGRKNKPKPEKPVVAKVKARAKKTTTSTVKENIRRSERERRSPCVVKTKEKETPTTVVVTPETVGFSYNFYEVVFHPLDGRSLNIDSISLVQFCEFCFS</sequence>
<dbReference type="AlphaFoldDB" id="A0A915CBY0"/>
<evidence type="ECO:0000313" key="3">
    <source>
        <dbReference type="WBParaSite" id="PgR123_g010_t04"/>
    </source>
</evidence>
<keyword evidence="1" id="KW-0175">Coiled coil</keyword>
<evidence type="ECO:0000313" key="2">
    <source>
        <dbReference type="Proteomes" id="UP000887569"/>
    </source>
</evidence>
<proteinExistence type="predicted"/>
<protein>
    <submittedName>
        <fullName evidence="3">PHD-type domain-containing protein</fullName>
    </submittedName>
</protein>
<name>A0A915CBY0_PARUN</name>